<feature type="compositionally biased region" description="Basic and acidic residues" evidence="1">
    <location>
        <begin position="59"/>
        <end position="73"/>
    </location>
</feature>
<evidence type="ECO:0000313" key="3">
    <source>
        <dbReference type="Proteomes" id="UP000886998"/>
    </source>
</evidence>
<feature type="region of interest" description="Disordered" evidence="1">
    <location>
        <begin position="44"/>
        <end position="76"/>
    </location>
</feature>
<organism evidence="2 3">
    <name type="scientific">Trichonephila inaurata madagascariensis</name>
    <dbReference type="NCBI Taxonomy" id="2747483"/>
    <lineage>
        <taxon>Eukaryota</taxon>
        <taxon>Metazoa</taxon>
        <taxon>Ecdysozoa</taxon>
        <taxon>Arthropoda</taxon>
        <taxon>Chelicerata</taxon>
        <taxon>Arachnida</taxon>
        <taxon>Araneae</taxon>
        <taxon>Araneomorphae</taxon>
        <taxon>Entelegynae</taxon>
        <taxon>Araneoidea</taxon>
        <taxon>Nephilidae</taxon>
        <taxon>Trichonephila</taxon>
        <taxon>Trichonephila inaurata</taxon>
    </lineage>
</organism>
<gene>
    <name evidence="2" type="primary">POLX_1391</name>
    <name evidence="2" type="ORF">TNIN_81871</name>
</gene>
<accession>A0A8X6YII4</accession>
<name>A0A8X6YII4_9ARAC</name>
<protein>
    <submittedName>
        <fullName evidence="2">Retrovirus-related Pol polyprotein from transposon TNT 1-94</fullName>
    </submittedName>
</protein>
<proteinExistence type="predicted"/>
<dbReference type="OrthoDB" id="6434648at2759"/>
<feature type="compositionally biased region" description="Polar residues" evidence="1">
    <location>
        <begin position="47"/>
        <end position="57"/>
    </location>
</feature>
<comment type="caution">
    <text evidence="2">The sequence shown here is derived from an EMBL/GenBank/DDBJ whole genome shotgun (WGS) entry which is preliminary data.</text>
</comment>
<sequence>MTEEKLLDHIITCLDPHVIHYVEMRNSTTKAQLLQLVAKYEERHASRGTQDPINNVKGQDWDSRRREPERYRDGTGGMQTYARVQTEMEFKVHIEKLVGAANWSKWKRQIELLLRHHDIHDIVSGNRKCPSLPAEASGEAIAAHEKVQKAFIKDDSLAQLILEGNMDDSNPELTAI</sequence>
<dbReference type="AlphaFoldDB" id="A0A8X6YII4"/>
<dbReference type="EMBL" id="BMAV01018078">
    <property type="protein sequence ID" value="GFY70184.1"/>
    <property type="molecule type" value="Genomic_DNA"/>
</dbReference>
<keyword evidence="3" id="KW-1185">Reference proteome</keyword>
<evidence type="ECO:0000313" key="2">
    <source>
        <dbReference type="EMBL" id="GFY70184.1"/>
    </source>
</evidence>
<dbReference type="Proteomes" id="UP000886998">
    <property type="component" value="Unassembled WGS sequence"/>
</dbReference>
<reference evidence="2" key="1">
    <citation type="submission" date="2020-08" db="EMBL/GenBank/DDBJ databases">
        <title>Multicomponent nature underlies the extraordinary mechanical properties of spider dragline silk.</title>
        <authorList>
            <person name="Kono N."/>
            <person name="Nakamura H."/>
            <person name="Mori M."/>
            <person name="Yoshida Y."/>
            <person name="Ohtoshi R."/>
            <person name="Malay A.D."/>
            <person name="Moran D.A.P."/>
            <person name="Tomita M."/>
            <person name="Numata K."/>
            <person name="Arakawa K."/>
        </authorList>
    </citation>
    <scope>NUCLEOTIDE SEQUENCE</scope>
</reference>
<evidence type="ECO:0000256" key="1">
    <source>
        <dbReference type="SAM" id="MobiDB-lite"/>
    </source>
</evidence>